<dbReference type="Gene3D" id="3.30.70.1450">
    <property type="entry name" value="Regulator of K+ conductance, C-terminal domain"/>
    <property type="match status" value="2"/>
</dbReference>
<feature type="domain" description="RCK N-terminal" evidence="7">
    <location>
        <begin position="229"/>
        <end position="346"/>
    </location>
</feature>
<evidence type="ECO:0000256" key="3">
    <source>
        <dbReference type="ARBA" id="ARBA00022538"/>
    </source>
</evidence>
<gene>
    <name evidence="9" type="primary">trkA</name>
    <name evidence="9" type="ORF">H8692_06045</name>
</gene>
<keyword evidence="3" id="KW-0633">Potassium transport</keyword>
<dbReference type="Pfam" id="PF02080">
    <property type="entry name" value="TrkA_C"/>
    <property type="match status" value="2"/>
</dbReference>
<feature type="domain" description="RCK C-terminal" evidence="8">
    <location>
        <begin position="140"/>
        <end position="222"/>
    </location>
</feature>
<dbReference type="Pfam" id="PF02254">
    <property type="entry name" value="TrkA_N"/>
    <property type="match status" value="2"/>
</dbReference>
<dbReference type="Gene3D" id="3.40.50.720">
    <property type="entry name" value="NAD(P)-binding Rossmann-like Domain"/>
    <property type="match status" value="2"/>
</dbReference>
<evidence type="ECO:0000256" key="1">
    <source>
        <dbReference type="ARBA" id="ARBA00017378"/>
    </source>
</evidence>
<dbReference type="EMBL" id="JACRTA010000002">
    <property type="protein sequence ID" value="MBC8568326.1"/>
    <property type="molecule type" value="Genomic_DNA"/>
</dbReference>
<dbReference type="InterPro" id="IPR003148">
    <property type="entry name" value="RCK_N"/>
</dbReference>
<dbReference type="GO" id="GO:0015079">
    <property type="term" value="F:potassium ion transmembrane transporter activity"/>
    <property type="evidence" value="ECO:0007669"/>
    <property type="project" value="InterPro"/>
</dbReference>
<dbReference type="NCBIfam" id="NF007039">
    <property type="entry name" value="PRK09496.3-2"/>
    <property type="match status" value="1"/>
</dbReference>
<dbReference type="InterPro" id="IPR050721">
    <property type="entry name" value="Trk_Ktr_HKT_K-transport"/>
</dbReference>
<evidence type="ECO:0000256" key="5">
    <source>
        <dbReference type="ARBA" id="ARBA00023027"/>
    </source>
</evidence>
<keyword evidence="2" id="KW-0813">Transport</keyword>
<dbReference type="InterPro" id="IPR006036">
    <property type="entry name" value="K_uptake_TrkA"/>
</dbReference>
<feature type="domain" description="RCK C-terminal" evidence="8">
    <location>
        <begin position="366"/>
        <end position="447"/>
    </location>
</feature>
<dbReference type="PRINTS" id="PR00335">
    <property type="entry name" value="KUPTAKETRKA"/>
</dbReference>
<dbReference type="NCBIfam" id="NF007041">
    <property type="entry name" value="PRK09496.3-4"/>
    <property type="match status" value="1"/>
</dbReference>
<evidence type="ECO:0000256" key="6">
    <source>
        <dbReference type="ARBA" id="ARBA00023065"/>
    </source>
</evidence>
<dbReference type="SUPFAM" id="SSF116726">
    <property type="entry name" value="TrkA C-terminal domain-like"/>
    <property type="match status" value="2"/>
</dbReference>
<feature type="domain" description="RCK N-terminal" evidence="7">
    <location>
        <begin position="1"/>
        <end position="120"/>
    </location>
</feature>
<dbReference type="PANTHER" id="PTHR43833">
    <property type="entry name" value="POTASSIUM CHANNEL PROTEIN 2-RELATED-RELATED"/>
    <property type="match status" value="1"/>
</dbReference>
<keyword evidence="6" id="KW-0406">Ion transport</keyword>
<dbReference type="AlphaFoldDB" id="A0A926EA03"/>
<evidence type="ECO:0000259" key="7">
    <source>
        <dbReference type="PROSITE" id="PS51201"/>
    </source>
</evidence>
<dbReference type="PANTHER" id="PTHR43833:SF5">
    <property type="entry name" value="TRK SYSTEM POTASSIUM UPTAKE PROTEIN TRKA"/>
    <property type="match status" value="1"/>
</dbReference>
<evidence type="ECO:0000256" key="4">
    <source>
        <dbReference type="ARBA" id="ARBA00022958"/>
    </source>
</evidence>
<dbReference type="InterPro" id="IPR006037">
    <property type="entry name" value="RCK_C"/>
</dbReference>
<protein>
    <recommendedName>
        <fullName evidence="1">Trk system potassium uptake protein TrkA</fullName>
    </recommendedName>
</protein>
<evidence type="ECO:0000256" key="2">
    <source>
        <dbReference type="ARBA" id="ARBA00022448"/>
    </source>
</evidence>
<dbReference type="PROSITE" id="PS51201">
    <property type="entry name" value="RCK_N"/>
    <property type="match status" value="2"/>
</dbReference>
<dbReference type="GO" id="GO:0005886">
    <property type="term" value="C:plasma membrane"/>
    <property type="evidence" value="ECO:0007669"/>
    <property type="project" value="InterPro"/>
</dbReference>
<keyword evidence="10" id="KW-1185">Reference proteome</keyword>
<organism evidence="9 10">
    <name type="scientific">Lentihominibacter hominis</name>
    <dbReference type="NCBI Taxonomy" id="2763645"/>
    <lineage>
        <taxon>Bacteria</taxon>
        <taxon>Bacillati</taxon>
        <taxon>Bacillota</taxon>
        <taxon>Clostridia</taxon>
        <taxon>Peptostreptococcales</taxon>
        <taxon>Anaerovoracaceae</taxon>
        <taxon>Lentihominibacter</taxon>
    </lineage>
</organism>
<dbReference type="InterPro" id="IPR036721">
    <property type="entry name" value="RCK_C_sf"/>
</dbReference>
<proteinExistence type="predicted"/>
<dbReference type="InterPro" id="IPR036291">
    <property type="entry name" value="NAD(P)-bd_dom_sf"/>
</dbReference>
<sequence length="456" mass="50365">MKIVIVGAGKLGMSVAKALLGGDHSVTIVDTDENLLQKISSQIDVMTINGNAKEIKILKQLDIDSYDFLITTTGNDEANIVIASFAKRLGCSKVVARIRDPEHMQQINFIKESMGIDHIVNPDQGITVEIYKYLAEKYTLSNGIFSSGKVSLVEFSVDRYPRLIGKSMREIPKILPNMLVVAISKNGKVIIPHGDEVIEDEDFVYVIGEKAPILSLNAKVHERGKYTDLQKVMIIGGGKTGFYLAEMLSEFGAAVKIIEMNKKRCHYLSTHLEDVMILHGDATDLTLLEEENLDMMDAVVTVTGFDEDNLLLALTAKQHGIEDVIAKVSRTSYAEIISRMGIDMALNPLDITTSNILHFVLGSQKILSSHLIEGQAELMEIIATPHMSILDTPICELELHEGIIIAAIHRGSDVIIPNGDTEIHEDDRIILLSLLRDRAITETLLKDTGKLGFLKR</sequence>
<name>A0A926EA03_9FIRM</name>
<evidence type="ECO:0000313" key="9">
    <source>
        <dbReference type="EMBL" id="MBC8568326.1"/>
    </source>
</evidence>
<dbReference type="Proteomes" id="UP000610862">
    <property type="component" value="Unassembled WGS sequence"/>
</dbReference>
<accession>A0A926EA03</accession>
<evidence type="ECO:0000259" key="8">
    <source>
        <dbReference type="PROSITE" id="PS51202"/>
    </source>
</evidence>
<comment type="caution">
    <text evidence="9">The sequence shown here is derived from an EMBL/GenBank/DDBJ whole genome shotgun (WGS) entry which is preliminary data.</text>
</comment>
<keyword evidence="4" id="KW-0630">Potassium</keyword>
<dbReference type="PROSITE" id="PS51202">
    <property type="entry name" value="RCK_C"/>
    <property type="match status" value="2"/>
</dbReference>
<dbReference type="SUPFAM" id="SSF51735">
    <property type="entry name" value="NAD(P)-binding Rossmann-fold domains"/>
    <property type="match status" value="2"/>
</dbReference>
<keyword evidence="5" id="KW-0520">NAD</keyword>
<evidence type="ECO:0000313" key="10">
    <source>
        <dbReference type="Proteomes" id="UP000610862"/>
    </source>
</evidence>
<reference evidence="9" key="1">
    <citation type="submission" date="2020-08" db="EMBL/GenBank/DDBJ databases">
        <title>Genome public.</title>
        <authorList>
            <person name="Liu C."/>
            <person name="Sun Q."/>
        </authorList>
    </citation>
    <scope>NUCLEOTIDE SEQUENCE</scope>
    <source>
        <strain evidence="9">NSJ-24</strain>
    </source>
</reference>